<name>A0ABR7FLT3_9FIRM</name>
<evidence type="ECO:0000313" key="3">
    <source>
        <dbReference type="Proteomes" id="UP000635828"/>
    </source>
</evidence>
<comment type="caution">
    <text evidence="2">The sequence shown here is derived from an EMBL/GenBank/DDBJ whole genome shotgun (WGS) entry which is preliminary data.</text>
</comment>
<reference evidence="2 3" key="1">
    <citation type="submission" date="2020-08" db="EMBL/GenBank/DDBJ databases">
        <title>Genome public.</title>
        <authorList>
            <person name="Liu C."/>
            <person name="Sun Q."/>
        </authorList>
    </citation>
    <scope>NUCLEOTIDE SEQUENCE [LARGE SCALE GENOMIC DNA]</scope>
    <source>
        <strain evidence="2 3">NSJ-7</strain>
    </source>
</reference>
<feature type="transmembrane region" description="Helical" evidence="1">
    <location>
        <begin position="30"/>
        <end position="48"/>
    </location>
</feature>
<keyword evidence="1" id="KW-0812">Transmembrane</keyword>
<organism evidence="2 3">
    <name type="scientific">Anaerostipes hominis</name>
    <name type="common">ex Liu et al. 2021</name>
    <dbReference type="NCBI Taxonomy" id="2763018"/>
    <lineage>
        <taxon>Bacteria</taxon>
        <taxon>Bacillati</taxon>
        <taxon>Bacillota</taxon>
        <taxon>Clostridia</taxon>
        <taxon>Lachnospirales</taxon>
        <taxon>Lachnospiraceae</taxon>
        <taxon>Anaerostipes</taxon>
    </lineage>
</organism>
<accession>A0ABR7FLT3</accession>
<keyword evidence="1" id="KW-0472">Membrane</keyword>
<evidence type="ECO:0000256" key="1">
    <source>
        <dbReference type="SAM" id="Phobius"/>
    </source>
</evidence>
<keyword evidence="3" id="KW-1185">Reference proteome</keyword>
<dbReference type="Proteomes" id="UP000635828">
    <property type="component" value="Unassembled WGS sequence"/>
</dbReference>
<sequence>MNEIEKKTDTTTNLSHKNEEVIFMKQRKQWMVIALIILLAVLSVILFCDTNQEQRKDGTLVLERMEHHDRIYQSGRQCMYS</sequence>
<dbReference type="EMBL" id="JACOOS010000001">
    <property type="protein sequence ID" value="MBC5676159.1"/>
    <property type="molecule type" value="Genomic_DNA"/>
</dbReference>
<protein>
    <submittedName>
        <fullName evidence="2">Uncharacterized protein</fullName>
    </submittedName>
</protein>
<gene>
    <name evidence="2" type="ORF">H8S22_00565</name>
</gene>
<proteinExistence type="predicted"/>
<keyword evidence="1" id="KW-1133">Transmembrane helix</keyword>
<evidence type="ECO:0000313" key="2">
    <source>
        <dbReference type="EMBL" id="MBC5676159.1"/>
    </source>
</evidence>